<reference evidence="10" key="1">
    <citation type="journal article" date="2014" name="Int. J. Syst. Evol. Microbiol.">
        <title>Complete genome sequence of Corynebacterium casei LMG S-19264T (=DSM 44701T), isolated from a smear-ripened cheese.</title>
        <authorList>
            <consortium name="US DOE Joint Genome Institute (JGI-PGF)"/>
            <person name="Walter F."/>
            <person name="Albersmeier A."/>
            <person name="Kalinowski J."/>
            <person name="Ruckert C."/>
        </authorList>
    </citation>
    <scope>NUCLEOTIDE SEQUENCE</scope>
    <source>
        <strain evidence="10">JCM 4784</strain>
    </source>
</reference>
<reference evidence="10" key="2">
    <citation type="submission" date="2020-09" db="EMBL/GenBank/DDBJ databases">
        <authorList>
            <person name="Sun Q."/>
            <person name="Ohkuma M."/>
        </authorList>
    </citation>
    <scope>NUCLEOTIDE SEQUENCE</scope>
    <source>
        <strain evidence="10">JCM 4784</strain>
    </source>
</reference>
<organism evidence="10 11">
    <name type="scientific">Streptomyces longispororuber</name>
    <dbReference type="NCBI Taxonomy" id="68230"/>
    <lineage>
        <taxon>Bacteria</taxon>
        <taxon>Bacillati</taxon>
        <taxon>Actinomycetota</taxon>
        <taxon>Actinomycetes</taxon>
        <taxon>Kitasatosporales</taxon>
        <taxon>Streptomycetaceae</taxon>
        <taxon>Streptomyces</taxon>
    </lineage>
</organism>
<evidence type="ECO:0000256" key="1">
    <source>
        <dbReference type="ARBA" id="ARBA00004191"/>
    </source>
</evidence>
<dbReference type="AlphaFoldDB" id="A0A918ZWM4"/>
<evidence type="ECO:0000256" key="3">
    <source>
        <dbReference type="ARBA" id="ARBA00022525"/>
    </source>
</evidence>
<sequence length="78" mass="7395">MSIAKKAALAVAVAGLAVGASATAALAADADGRATNSPGIASGNILQVPADVPVNVTGLSANVVGAHNPAVAERTVNH</sequence>
<evidence type="ECO:0000256" key="2">
    <source>
        <dbReference type="ARBA" id="ARBA00022512"/>
    </source>
</evidence>
<keyword evidence="2" id="KW-0134">Cell wall</keyword>
<evidence type="ECO:0000256" key="5">
    <source>
        <dbReference type="ARBA" id="ARBA00022889"/>
    </source>
</evidence>
<gene>
    <name evidence="10" type="ORF">GCM10018785_48530</name>
</gene>
<feature type="domain" description="Chaplin" evidence="9">
    <location>
        <begin position="37"/>
        <end position="77"/>
    </location>
</feature>
<evidence type="ECO:0000313" key="10">
    <source>
        <dbReference type="EMBL" id="GHE74583.1"/>
    </source>
</evidence>
<evidence type="ECO:0000256" key="6">
    <source>
        <dbReference type="ARBA" id="ARBA00023087"/>
    </source>
</evidence>
<accession>A0A918ZWM4</accession>
<comment type="caution">
    <text evidence="10">The sequence shown here is derived from an EMBL/GenBank/DDBJ whole genome shotgun (WGS) entry which is preliminary data.</text>
</comment>
<evidence type="ECO:0000313" key="11">
    <source>
        <dbReference type="Proteomes" id="UP000608024"/>
    </source>
</evidence>
<keyword evidence="4 8" id="KW-0732">Signal</keyword>
<evidence type="ECO:0000256" key="7">
    <source>
        <dbReference type="PROSITE-ProRule" id="PRU01232"/>
    </source>
</evidence>
<proteinExistence type="predicted"/>
<keyword evidence="5" id="KW-0130">Cell adhesion</keyword>
<dbReference type="InterPro" id="IPR005528">
    <property type="entry name" value="ChpA-H"/>
</dbReference>
<feature type="chain" id="PRO_5037641002" description="Chaplin domain-containing protein" evidence="8">
    <location>
        <begin position="28"/>
        <end position="78"/>
    </location>
</feature>
<dbReference type="Pfam" id="PF03777">
    <property type="entry name" value="ChpA-C"/>
    <property type="match status" value="1"/>
</dbReference>
<evidence type="ECO:0000256" key="4">
    <source>
        <dbReference type="ARBA" id="ARBA00022729"/>
    </source>
</evidence>
<dbReference type="GO" id="GO:0007155">
    <property type="term" value="P:cell adhesion"/>
    <property type="evidence" value="ECO:0007669"/>
    <property type="project" value="UniProtKB-KW"/>
</dbReference>
<evidence type="ECO:0000259" key="9">
    <source>
        <dbReference type="PROSITE" id="PS51884"/>
    </source>
</evidence>
<dbReference type="RefSeq" id="WP_190138135.1">
    <property type="nucleotide sequence ID" value="NZ_BNBT01000085.1"/>
</dbReference>
<keyword evidence="11" id="KW-1185">Reference proteome</keyword>
<comment type="subcellular location">
    <subcellularLocation>
        <location evidence="1">Secreted</location>
        <location evidence="1">Cell wall</location>
    </subcellularLocation>
</comment>
<dbReference type="EMBL" id="BNBT01000085">
    <property type="protein sequence ID" value="GHE74583.1"/>
    <property type="molecule type" value="Genomic_DNA"/>
</dbReference>
<keyword evidence="3" id="KW-0964">Secreted</keyword>
<feature type="signal peptide" evidence="8">
    <location>
        <begin position="1"/>
        <end position="27"/>
    </location>
</feature>
<keyword evidence="6 7" id="KW-0034">Amyloid</keyword>
<evidence type="ECO:0000256" key="8">
    <source>
        <dbReference type="SAM" id="SignalP"/>
    </source>
</evidence>
<dbReference type="PROSITE" id="PS51884">
    <property type="entry name" value="CHAPLIN"/>
    <property type="match status" value="1"/>
</dbReference>
<dbReference type="Proteomes" id="UP000608024">
    <property type="component" value="Unassembled WGS sequence"/>
</dbReference>
<protein>
    <recommendedName>
        <fullName evidence="9">Chaplin domain-containing protein</fullName>
    </recommendedName>
</protein>
<name>A0A918ZWM4_9ACTN</name>